<evidence type="ECO:0000313" key="3">
    <source>
        <dbReference type="EMBL" id="KZT20113.1"/>
    </source>
</evidence>
<feature type="compositionally biased region" description="Polar residues" evidence="2">
    <location>
        <begin position="213"/>
        <end position="225"/>
    </location>
</feature>
<feature type="compositionally biased region" description="Polar residues" evidence="2">
    <location>
        <begin position="156"/>
        <end position="174"/>
    </location>
</feature>
<keyword evidence="1" id="KW-0175">Coiled coil</keyword>
<evidence type="ECO:0008006" key="5">
    <source>
        <dbReference type="Google" id="ProtNLM"/>
    </source>
</evidence>
<sequence length="487" mass="53820">MSSPTNLLTTPLSPPRTMSRPSSRTSVRSGRSHSPSVSLDDPVALRQHMSSLRHSIRQQQAQLQRLENEVLKGPRPLPPGIMGSPPVSPADLDPPSPYPPSTSSSSWIHMRKSSHEALSELAGSDSNIPLPRRDGTPSLHADGIPEGKPMEFSVGSLPNQSLSVRRQSSPTRSLSRIPVSSVGNARALADEGQPHFSAPHSPNGLPPPIDSAAANSLGPSVSQASISPGKRYYSLATGGTTKVLADLQAGVTSTRNALENTKQQLRQSQRQVAQLTRQTEDLKEGRERLRLEIDGLNAVVTRKERMLQEAIERARKAEAEAISLKSQLKTEVTGSKKSLREMEATVSECTAVSQRSNREYVTLRDSIKGMVDGWKSDMDSLREEMRKREERWRKEAEDVGKKYRTLVDELRAAEKAKENVNDLRAEDERVRKSIEDDFREEIRTLKEEVERSSKESDESSRVAKELAGELARLRRLMQNSAPSSEPS</sequence>
<evidence type="ECO:0000256" key="2">
    <source>
        <dbReference type="SAM" id="MobiDB-lite"/>
    </source>
</evidence>
<evidence type="ECO:0000256" key="1">
    <source>
        <dbReference type="SAM" id="Coils"/>
    </source>
</evidence>
<feature type="compositionally biased region" description="Polar residues" evidence="2">
    <location>
        <begin position="48"/>
        <end position="65"/>
    </location>
</feature>
<feature type="compositionally biased region" description="Low complexity" evidence="2">
    <location>
        <begin position="1"/>
        <end position="34"/>
    </location>
</feature>
<name>A0A165NU62_9AGAM</name>
<feature type="coiled-coil region" evidence="1">
    <location>
        <begin position="371"/>
        <end position="455"/>
    </location>
</feature>
<dbReference type="Proteomes" id="UP000076761">
    <property type="component" value="Unassembled WGS sequence"/>
</dbReference>
<dbReference type="PANTHER" id="PTHR23159:SF60">
    <property type="entry name" value="SPINDLE ASSEMBLY ABNORMAL PROTEIN 4"/>
    <property type="match status" value="1"/>
</dbReference>
<keyword evidence="4" id="KW-1185">Reference proteome</keyword>
<dbReference type="PANTHER" id="PTHR23159">
    <property type="entry name" value="CENTROSOMAL PROTEIN 2"/>
    <property type="match status" value="1"/>
</dbReference>
<protein>
    <recommendedName>
        <fullName evidence="5">SWI5-dependent HO expression protein 3</fullName>
    </recommendedName>
</protein>
<feature type="compositionally biased region" description="Pro residues" evidence="2">
    <location>
        <begin position="86"/>
        <end position="100"/>
    </location>
</feature>
<gene>
    <name evidence="3" type="ORF">NEOLEDRAFT_1076403</name>
</gene>
<dbReference type="EMBL" id="KV425626">
    <property type="protein sequence ID" value="KZT20113.1"/>
    <property type="molecule type" value="Genomic_DNA"/>
</dbReference>
<dbReference type="OrthoDB" id="6088208at2759"/>
<dbReference type="AlphaFoldDB" id="A0A165NU62"/>
<feature type="coiled-coil region" evidence="1">
    <location>
        <begin position="244"/>
        <end position="327"/>
    </location>
</feature>
<evidence type="ECO:0000313" key="4">
    <source>
        <dbReference type="Proteomes" id="UP000076761"/>
    </source>
</evidence>
<proteinExistence type="predicted"/>
<dbReference type="InParanoid" id="A0A165NU62"/>
<feature type="region of interest" description="Disordered" evidence="2">
    <location>
        <begin position="1"/>
        <end position="225"/>
    </location>
</feature>
<reference evidence="3 4" key="1">
    <citation type="journal article" date="2016" name="Mol. Biol. Evol.">
        <title>Comparative Genomics of Early-Diverging Mushroom-Forming Fungi Provides Insights into the Origins of Lignocellulose Decay Capabilities.</title>
        <authorList>
            <person name="Nagy L.G."/>
            <person name="Riley R."/>
            <person name="Tritt A."/>
            <person name="Adam C."/>
            <person name="Daum C."/>
            <person name="Floudas D."/>
            <person name="Sun H."/>
            <person name="Yadav J.S."/>
            <person name="Pangilinan J."/>
            <person name="Larsson K.H."/>
            <person name="Matsuura K."/>
            <person name="Barry K."/>
            <person name="Labutti K."/>
            <person name="Kuo R."/>
            <person name="Ohm R.A."/>
            <person name="Bhattacharya S.S."/>
            <person name="Shirouzu T."/>
            <person name="Yoshinaga Y."/>
            <person name="Martin F.M."/>
            <person name="Grigoriev I.V."/>
            <person name="Hibbett D.S."/>
        </authorList>
    </citation>
    <scope>NUCLEOTIDE SEQUENCE [LARGE SCALE GENOMIC DNA]</scope>
    <source>
        <strain evidence="3 4">HHB14362 ss-1</strain>
    </source>
</reference>
<accession>A0A165NU62</accession>
<dbReference type="STRING" id="1314782.A0A165NU62"/>
<organism evidence="3 4">
    <name type="scientific">Neolentinus lepideus HHB14362 ss-1</name>
    <dbReference type="NCBI Taxonomy" id="1314782"/>
    <lineage>
        <taxon>Eukaryota</taxon>
        <taxon>Fungi</taxon>
        <taxon>Dikarya</taxon>
        <taxon>Basidiomycota</taxon>
        <taxon>Agaricomycotina</taxon>
        <taxon>Agaricomycetes</taxon>
        <taxon>Gloeophyllales</taxon>
        <taxon>Gloeophyllaceae</taxon>
        <taxon>Neolentinus</taxon>
    </lineage>
</organism>